<keyword evidence="1" id="KW-0472">Membrane</keyword>
<reference evidence="3" key="1">
    <citation type="journal article" date="2017" name="Proc. Natl. Acad. Sci. U.S.A.">
        <title>Simulation of Deepwater Horizon oil plume reveals substrate specialization within a complex community of hydrocarbon-degraders.</title>
        <authorList>
            <person name="Hu P."/>
            <person name="Dubinsky E.A."/>
            <person name="Probst A.J."/>
            <person name="Wang J."/>
            <person name="Sieber C.M.K."/>
            <person name="Tom L.M."/>
            <person name="Gardinali P."/>
            <person name="Banfield J.F."/>
            <person name="Atlas R.M."/>
            <person name="Andersen G.L."/>
        </authorList>
    </citation>
    <scope>NUCLEOTIDE SEQUENCE [LARGE SCALE GENOMIC DNA]</scope>
</reference>
<protein>
    <recommendedName>
        <fullName evidence="4">Rod shape-determining protein MreD</fullName>
    </recommendedName>
</protein>
<feature type="transmembrane region" description="Helical" evidence="1">
    <location>
        <begin position="12"/>
        <end position="33"/>
    </location>
</feature>
<comment type="caution">
    <text evidence="2">The sequence shown here is derived from an EMBL/GenBank/DDBJ whole genome shotgun (WGS) entry which is preliminary data.</text>
</comment>
<gene>
    <name evidence="2" type="ORF">A9Q84_07580</name>
</gene>
<dbReference type="AlphaFoldDB" id="A0A1Y5FBH7"/>
<sequence>MKGQIKDLIIPLFITLLILVVLEIISTALLPAFGIQKYIIPFNILIVLYLGFKLETPYLAILILIVQYFHSFFSIEGWELGTIAGIFICIVISYLRDLIHFSSAAITITVTQVFQVVWFLIVSSLFYLKTGNMGILVEKMWRFIPESIAISLLAPFFFAIFDRIWGVNSEGMLGGDV</sequence>
<evidence type="ECO:0000313" key="3">
    <source>
        <dbReference type="Proteomes" id="UP000196531"/>
    </source>
</evidence>
<accession>A0A1Y5FBH7</accession>
<evidence type="ECO:0000313" key="2">
    <source>
        <dbReference type="EMBL" id="OUR96210.1"/>
    </source>
</evidence>
<feature type="transmembrane region" description="Helical" evidence="1">
    <location>
        <begin position="39"/>
        <end position="66"/>
    </location>
</feature>
<organism evidence="2 3">
    <name type="scientific">Halobacteriovorax marinus</name>
    <dbReference type="NCBI Taxonomy" id="97084"/>
    <lineage>
        <taxon>Bacteria</taxon>
        <taxon>Pseudomonadati</taxon>
        <taxon>Bdellovibrionota</taxon>
        <taxon>Bacteriovoracia</taxon>
        <taxon>Bacteriovoracales</taxon>
        <taxon>Halobacteriovoraceae</taxon>
        <taxon>Halobacteriovorax</taxon>
    </lineage>
</organism>
<name>A0A1Y5FBH7_9BACT</name>
<keyword evidence="1" id="KW-0812">Transmembrane</keyword>
<evidence type="ECO:0000256" key="1">
    <source>
        <dbReference type="SAM" id="Phobius"/>
    </source>
</evidence>
<evidence type="ECO:0008006" key="4">
    <source>
        <dbReference type="Google" id="ProtNLM"/>
    </source>
</evidence>
<dbReference type="EMBL" id="MAAO01000006">
    <property type="protein sequence ID" value="OUR96210.1"/>
    <property type="molecule type" value="Genomic_DNA"/>
</dbReference>
<proteinExistence type="predicted"/>
<dbReference type="Proteomes" id="UP000196531">
    <property type="component" value="Unassembled WGS sequence"/>
</dbReference>
<feature type="transmembrane region" description="Helical" evidence="1">
    <location>
        <begin position="101"/>
        <end position="128"/>
    </location>
</feature>
<keyword evidence="1" id="KW-1133">Transmembrane helix</keyword>
<feature type="transmembrane region" description="Helical" evidence="1">
    <location>
        <begin position="140"/>
        <end position="161"/>
    </location>
</feature>
<feature type="transmembrane region" description="Helical" evidence="1">
    <location>
        <begin position="78"/>
        <end position="95"/>
    </location>
</feature>